<dbReference type="EnsemblMetazoa" id="XM_038199387.1">
    <property type="protein sequence ID" value="XP_038055315.1"/>
    <property type="gene ID" value="LOC119727500"/>
</dbReference>
<accession>A0A913ZVL6</accession>
<feature type="compositionally biased region" description="Low complexity" evidence="6">
    <location>
        <begin position="1357"/>
        <end position="1397"/>
    </location>
</feature>
<sequence>MSKGRGHHSVLPKIIYPQGLKEISTDLPKDELIRRLKVLARSFQDMEQEEEATQYEPLALYLVNGGFFKHPNKDVRLLVACCIADIFRVFAPEAPYRTGEQLRVIFQFLNKQLWGLENVDGPSWKRYFYLLENLAMVKSFNICMELEDCNEIFVELFNVFFSITGEQHTPKVRTFMLDVMCPLISENDAVPPDLLEIILSNLLETKKAENPHAFQMAKELIKRTATSIEPSIQAFFNNILILGKTSETELASHCYSLIYQLNTVSSTLLLSVLPQLEFKLKSNDERERLAVTKLLGQMFSNKDSDLASQNKALWNCFLGRFSDISTSIRSECVQFVQEFITHHSYLINDLIEKLQARVHDTDEGVRQEVVAAIASAAKRDITNISDEMLTLIRDRTLDKKWKIRKEAILGLAHIYKKWHNSDDLSMQERKRLSWIKDKVLHMYYQPIIEDRLLVERVFTMTLVPYTLEVKQRMKALLHLFATVDHHAVKALIEMMKNQHVVRTYVRELMETYKKDKEERAKLIHPKLVAISKQLPEPNKAIDHLKKLTSLLEEDLKARAAMEKVVDPKVTCKRAKQSVSEVLKKFGNPSQSTPTFDALKTLMERIAPLVIDANAIKELIGIVSDHVEGIADPFEERAEESTEVRGLKLLQTLAPVFPSAFRSDDSFNQLISMLKNEDDTVSDVALQIFINTGEHLKEEFPNVASCLLPILISKAKTGIPSQAKHAIRCINVVLGKNKLPVFQQLYESLQKCLNLDHEHHLTALAAVGEMARLAPEICSSMKPAIANSIVKGLLMLDQTEGSHLRGIWCHDNQVAEETLAKIAAMKLLVHWLEGLRSTQDTSPCMSTIRLLMTMIKNEGDLMERKVISPADMSRLRLAAACSMLKIAQVPGYHELVSTENFQILALMINDECYQVRERFARKLNKGLSCLRLPLSYMSIFSLCVKDPVKESRADAKQYLSKNIQNRREYLKQHTVENAHLLTLLPEYVIPYTIHLLAHDPDFSNLKDLEGLRDTKECLWFILEPLVSKSDHCNFLRKLVETIKQMKDAQNPDDRGVNKKLYAVCDIALGLLLSKTTAFAQKEHPVKPLLPKQLFTKPRKPLTNTESVLPKKMQEEFTADKKKKNPTDKLLETPPPKGAKAGKKAQKTDPTTPTSPASPAPPTPKAPRGDENKPNMVSSRRSSRTDSRSNSEAKQNDNKRKGSTRSRGSALAENNANSSMSTSSPAASPKKPQRKRPIQKPIKEFLTRSKTGTSSSSVSSPDSSPTKSPRKRPASQSRTDSPAAKKPKTKSPAVKSAQTKVAQAKAAKAKTLAVKKLRAAASPSKSSSGSPAKASTSKTTKTTGTKKTQATDKTKKSPTKAPATPVKKTYATKKSAQSPSPTKKPLSSPTKKTTASPTKNAGSKVAAAKSTAQNSGRNTVKKPTPKKITGARLSNGSISSSPKRSTLRRNSLNNKLSLASRPQRPSSSSSPQASPVRYSPRKSVLAGPLTTFQKRRAPSKPSPKKSPSSSSAKSTAASSSSEEDRRKKVKRKLDDVDGSGDKSSSSNATPPPKKLKQTTLSFNLRKASRKGSSPGVNGVDTSDEDTNESSGSTRRPSRQDRALARAIEAAGSKATMPQAKTPLSIRRSNRRRKR</sequence>
<dbReference type="InterPro" id="IPR011989">
    <property type="entry name" value="ARM-like"/>
</dbReference>
<keyword evidence="5" id="KW-0131">Cell cycle</keyword>
<dbReference type="InterPro" id="IPR016024">
    <property type="entry name" value="ARM-type_fold"/>
</dbReference>
<evidence type="ECO:0000256" key="4">
    <source>
        <dbReference type="ARBA" id="ARBA00023242"/>
    </source>
</evidence>
<dbReference type="PANTHER" id="PTHR12663:SF0">
    <property type="entry name" value="PRECOCIOUS DISSOCIATION OF SISTERS 5, ISOFORM A"/>
    <property type="match status" value="1"/>
</dbReference>
<dbReference type="GO" id="GO:0007064">
    <property type="term" value="P:mitotic sister chromatid cohesion"/>
    <property type="evidence" value="ECO:0007669"/>
    <property type="project" value="InterPro"/>
</dbReference>
<evidence type="ECO:0000313" key="8">
    <source>
        <dbReference type="Proteomes" id="UP000887568"/>
    </source>
</evidence>
<evidence type="ECO:0000256" key="2">
    <source>
        <dbReference type="ARBA" id="ARBA00022618"/>
    </source>
</evidence>
<evidence type="ECO:0000256" key="6">
    <source>
        <dbReference type="SAM" id="MobiDB-lite"/>
    </source>
</evidence>
<dbReference type="Proteomes" id="UP000887568">
    <property type="component" value="Unplaced"/>
</dbReference>
<keyword evidence="2" id="KW-0132">Cell division</keyword>
<feature type="region of interest" description="Disordered" evidence="6">
    <location>
        <begin position="1088"/>
        <end position="1632"/>
    </location>
</feature>
<dbReference type="InterPro" id="IPR039776">
    <property type="entry name" value="Pds5"/>
</dbReference>
<evidence type="ECO:0000256" key="3">
    <source>
        <dbReference type="ARBA" id="ARBA00022776"/>
    </source>
</evidence>
<feature type="compositionally biased region" description="Low complexity" evidence="6">
    <location>
        <begin position="1317"/>
        <end position="1346"/>
    </location>
</feature>
<feature type="compositionally biased region" description="Low complexity" evidence="6">
    <location>
        <begin position="1503"/>
        <end position="1518"/>
    </location>
</feature>
<name>A0A913ZVL6_PATMI</name>
<feature type="compositionally biased region" description="Pro residues" evidence="6">
    <location>
        <begin position="1154"/>
        <end position="1163"/>
    </location>
</feature>
<protein>
    <submittedName>
        <fullName evidence="7">Uncharacterized protein</fullName>
    </submittedName>
</protein>
<dbReference type="PANTHER" id="PTHR12663">
    <property type="entry name" value="ANDROGEN INDUCED INHIBITOR OF PROLIFERATION AS3 / PDS5-RELATED"/>
    <property type="match status" value="1"/>
</dbReference>
<dbReference type="GO" id="GO:0051301">
    <property type="term" value="P:cell division"/>
    <property type="evidence" value="ECO:0007669"/>
    <property type="project" value="UniProtKB-KW"/>
</dbReference>
<dbReference type="RefSeq" id="XP_038055315.1">
    <property type="nucleotide sequence ID" value="XM_038199387.1"/>
</dbReference>
<evidence type="ECO:0000256" key="5">
    <source>
        <dbReference type="ARBA" id="ARBA00023306"/>
    </source>
</evidence>
<dbReference type="Pfam" id="PF20168">
    <property type="entry name" value="PDS5"/>
    <property type="match status" value="1"/>
</dbReference>
<evidence type="ECO:0000313" key="7">
    <source>
        <dbReference type="EnsemblMetazoa" id="XP_038055315.1"/>
    </source>
</evidence>
<dbReference type="GO" id="GO:0005634">
    <property type="term" value="C:nucleus"/>
    <property type="evidence" value="ECO:0007669"/>
    <property type="project" value="UniProtKB-SubCell"/>
</dbReference>
<comment type="subcellular location">
    <subcellularLocation>
        <location evidence="1">Nucleus</location>
    </subcellularLocation>
</comment>
<proteinExistence type="predicted"/>
<keyword evidence="8" id="KW-1185">Reference proteome</keyword>
<dbReference type="GO" id="GO:0000785">
    <property type="term" value="C:chromatin"/>
    <property type="evidence" value="ECO:0007669"/>
    <property type="project" value="TreeGrafter"/>
</dbReference>
<feature type="compositionally biased region" description="Low complexity" evidence="6">
    <location>
        <begin position="1288"/>
        <end position="1310"/>
    </location>
</feature>
<evidence type="ECO:0000256" key="1">
    <source>
        <dbReference type="ARBA" id="ARBA00004123"/>
    </source>
</evidence>
<feature type="compositionally biased region" description="Basic and acidic residues" evidence="6">
    <location>
        <begin position="1181"/>
        <end position="1198"/>
    </location>
</feature>
<keyword evidence="3" id="KW-0498">Mitosis</keyword>
<dbReference type="OrthoDB" id="200660at2759"/>
<feature type="compositionally biased region" description="Polar residues" evidence="6">
    <location>
        <begin position="1430"/>
        <end position="1441"/>
    </location>
</feature>
<dbReference type="CDD" id="cd19953">
    <property type="entry name" value="PDS5"/>
    <property type="match status" value="1"/>
</dbReference>
<organism evidence="7 8">
    <name type="scientific">Patiria miniata</name>
    <name type="common">Bat star</name>
    <name type="synonym">Asterina miniata</name>
    <dbReference type="NCBI Taxonomy" id="46514"/>
    <lineage>
        <taxon>Eukaryota</taxon>
        <taxon>Metazoa</taxon>
        <taxon>Echinodermata</taxon>
        <taxon>Eleutherozoa</taxon>
        <taxon>Asterozoa</taxon>
        <taxon>Asteroidea</taxon>
        <taxon>Valvatacea</taxon>
        <taxon>Valvatida</taxon>
        <taxon>Asterinidae</taxon>
        <taxon>Patiria</taxon>
    </lineage>
</organism>
<reference evidence="7" key="1">
    <citation type="submission" date="2022-11" db="UniProtKB">
        <authorList>
            <consortium name="EnsemblMetazoa"/>
        </authorList>
    </citation>
    <scope>IDENTIFICATION</scope>
</reference>
<dbReference type="OMA" id="ECYQVRE"/>
<feature type="compositionally biased region" description="Low complexity" evidence="6">
    <location>
        <begin position="1212"/>
        <end position="1228"/>
    </location>
</feature>
<feature type="compositionally biased region" description="Low complexity" evidence="6">
    <location>
        <begin position="1446"/>
        <end position="1473"/>
    </location>
</feature>
<feature type="compositionally biased region" description="Basic and acidic residues" evidence="6">
    <location>
        <begin position="1110"/>
        <end position="1129"/>
    </location>
</feature>
<dbReference type="GO" id="GO:0006281">
    <property type="term" value="P:DNA repair"/>
    <property type="evidence" value="ECO:0007669"/>
    <property type="project" value="TreeGrafter"/>
</dbReference>
<dbReference type="Gene3D" id="1.25.10.10">
    <property type="entry name" value="Leucine-rich Repeat Variant"/>
    <property type="match status" value="2"/>
</dbReference>
<dbReference type="GeneID" id="119727500"/>
<keyword evidence="4" id="KW-0539">Nucleus</keyword>
<feature type="compositionally biased region" description="Low complexity" evidence="6">
    <location>
        <begin position="1246"/>
        <end position="1265"/>
    </location>
</feature>
<dbReference type="SUPFAM" id="SSF48371">
    <property type="entry name" value="ARM repeat"/>
    <property type="match status" value="1"/>
</dbReference>